<organism evidence="1 2">
    <name type="scientific">Ovis ammon polii x Ovis aries</name>
    <dbReference type="NCBI Taxonomy" id="2918886"/>
    <lineage>
        <taxon>Eukaryota</taxon>
        <taxon>Metazoa</taxon>
        <taxon>Chordata</taxon>
        <taxon>Craniata</taxon>
        <taxon>Vertebrata</taxon>
        <taxon>Euteleostomi</taxon>
        <taxon>Mammalia</taxon>
        <taxon>Eutheria</taxon>
        <taxon>Laurasiatheria</taxon>
        <taxon>Artiodactyla</taxon>
        <taxon>Ruminantia</taxon>
        <taxon>Pecora</taxon>
        <taxon>Bovidae</taxon>
        <taxon>Caprinae</taxon>
        <taxon>Ovis</taxon>
    </lineage>
</organism>
<name>A0ACB9V047_9CETA</name>
<dbReference type="EMBL" id="CM043032">
    <property type="protein sequence ID" value="KAI4582984.1"/>
    <property type="molecule type" value="Genomic_DNA"/>
</dbReference>
<evidence type="ECO:0000313" key="1">
    <source>
        <dbReference type="EMBL" id="KAI4582984.1"/>
    </source>
</evidence>
<protein>
    <submittedName>
        <fullName evidence="1">Uncharacterized protein</fullName>
    </submittedName>
</protein>
<proteinExistence type="predicted"/>
<reference evidence="1" key="1">
    <citation type="submission" date="2022-03" db="EMBL/GenBank/DDBJ databases">
        <title>Genomic analyses of argali, domestic sheep and their hybrids provide insights into chromosomal evolution, heterosis and genetic basis of agronomic traits.</title>
        <authorList>
            <person name="Li M."/>
        </authorList>
    </citation>
    <scope>NUCLEOTIDE SEQUENCE</scope>
    <source>
        <strain evidence="1">F1 hybrid</strain>
    </source>
</reference>
<comment type="caution">
    <text evidence="1">The sequence shown here is derived from an EMBL/GenBank/DDBJ whole genome shotgun (WGS) entry which is preliminary data.</text>
</comment>
<dbReference type="Proteomes" id="UP001057279">
    <property type="component" value="Linkage Group LG07"/>
</dbReference>
<gene>
    <name evidence="1" type="ORF">MJG53_008197</name>
</gene>
<sequence length="238" mass="26442">MLSATFLLLGMLFTARGTGAQLVTQPDGHINVSEGNRLELRCNYSYGGSIYLFCVVLPKHLQPVLIPSAGLSPSSRHSHTMTPVPGSGVAQRVIQDQPDISGQLGQLVTLNCRYATTWSYYYVFWYKLLPSGEMIYLIHQVSSGQNAKNGRYSVNIQKAQKSISLTISDLQLEDSAEYFCAFWELTVLEVVGIAKQKPQSFIKESFPAAELQLKYAPADPRPEMVVVWLLNLWSGSSF</sequence>
<accession>A0ACB9V047</accession>
<keyword evidence="2" id="KW-1185">Reference proteome</keyword>
<evidence type="ECO:0000313" key="2">
    <source>
        <dbReference type="Proteomes" id="UP001057279"/>
    </source>
</evidence>